<protein>
    <submittedName>
        <fullName evidence="2">P-loop NTPase fold protein</fullName>
    </submittedName>
</protein>
<proteinExistence type="predicted"/>
<sequence>MVRQCDNIQEFLKKSFVFVLAFVLLFEIAPVKNIITSIFGLAENSNILVGLNLSDIIQIRKWALIYLILCIICFPLIKLYLLIRKHLNSPKNLELNPFEDSLYKYIEDKPNGKGYLVTGEWGSGKTYLVTESINKYYKFSNKSIYRISCFGLDSRKLILDEIKNQIEINDKSLLNWIQYIPAIGKPLFGILKDSYSLNSIPNRSVFIFDDFERITSLGITDNKRNKSYEKDKFILKNFNREPQFQEFKDINKEFTKIENAFRKYDSDNEIISLTNNLQKYNIVTGLINELIENYNIKVIIICNVDILGYDFVDKVFRGKLDCITYNKSIDGNSIESIFKSTIKNQIYSNKDVKRLVTGVTSKIMKDFEKVWFSSGNSNLRQAKSVVQAFFDTVNIISSKIAINENYLVSLFYSIYVVRVLGDENRLENLDQFLVGGNLPFFLHLYRKEELYESLTLSDNFSSLKWTGISIAGFWILNMRKPNNIDIMLKYYTDYEYNDLELTLLQTDSYSWNDDRLLLEHAMYVARKEANTSPEKHDEQLNEVTQKIRSNIGFFIEHGQRNEDSMEKKVCGLLRKIATISGGMFYSVVRDEWFKSIYAYSKVESVIEEEGIYILRAYNEFVQQSKNTEEQPINIS</sequence>
<feature type="transmembrane region" description="Helical" evidence="1">
    <location>
        <begin position="62"/>
        <end position="83"/>
    </location>
</feature>
<evidence type="ECO:0000313" key="3">
    <source>
        <dbReference type="Proteomes" id="UP001335737"/>
    </source>
</evidence>
<organism evidence="2 3">
    <name type="scientific">Virgibacillus tibetensis</name>
    <dbReference type="NCBI Taxonomy" id="3042313"/>
    <lineage>
        <taxon>Bacteria</taxon>
        <taxon>Bacillati</taxon>
        <taxon>Bacillota</taxon>
        <taxon>Bacilli</taxon>
        <taxon>Bacillales</taxon>
        <taxon>Bacillaceae</taxon>
        <taxon>Virgibacillus</taxon>
    </lineage>
</organism>
<accession>A0ABU6KL05</accession>
<evidence type="ECO:0000256" key="1">
    <source>
        <dbReference type="SAM" id="Phobius"/>
    </source>
</evidence>
<keyword evidence="1" id="KW-0812">Transmembrane</keyword>
<dbReference type="InterPro" id="IPR027417">
    <property type="entry name" value="P-loop_NTPase"/>
</dbReference>
<reference evidence="2 3" key="1">
    <citation type="journal article" date="2024" name="Int. J. Syst. Evol. Microbiol.">
        <title>Virgibacillus tibetensis sp. nov., isolated from salt lake on the Tibetan Plateau of China.</title>
        <authorList>
            <person name="Phurbu D."/>
            <person name="Liu Z.-X."/>
            <person name="Wang R."/>
            <person name="Zheng Y.-Y."/>
            <person name="Liu H.-C."/>
            <person name="Zhou Y.-G."/>
            <person name="Yu Y.-J."/>
            <person name="Li A.-H."/>
        </authorList>
    </citation>
    <scope>NUCLEOTIDE SEQUENCE [LARGE SCALE GENOMIC DNA]</scope>
    <source>
        <strain evidence="2 3">C22-A2</strain>
    </source>
</reference>
<dbReference type="RefSeq" id="WP_327608672.1">
    <property type="nucleotide sequence ID" value="NZ_JARZFX010000010.1"/>
</dbReference>
<comment type="caution">
    <text evidence="2">The sequence shown here is derived from an EMBL/GenBank/DDBJ whole genome shotgun (WGS) entry which is preliminary data.</text>
</comment>
<keyword evidence="1" id="KW-1133">Transmembrane helix</keyword>
<dbReference type="Proteomes" id="UP001335737">
    <property type="component" value="Unassembled WGS sequence"/>
</dbReference>
<evidence type="ECO:0000313" key="2">
    <source>
        <dbReference type="EMBL" id="MEC5425117.1"/>
    </source>
</evidence>
<gene>
    <name evidence="2" type="ORF">QGM71_16650</name>
</gene>
<dbReference type="SUPFAM" id="SSF52540">
    <property type="entry name" value="P-loop containing nucleoside triphosphate hydrolases"/>
    <property type="match status" value="2"/>
</dbReference>
<name>A0ABU6KL05_9BACI</name>
<feature type="transmembrane region" description="Helical" evidence="1">
    <location>
        <begin position="16"/>
        <end position="42"/>
    </location>
</feature>
<keyword evidence="3" id="KW-1185">Reference proteome</keyword>
<dbReference type="Gene3D" id="3.40.50.300">
    <property type="entry name" value="P-loop containing nucleotide triphosphate hydrolases"/>
    <property type="match status" value="1"/>
</dbReference>
<dbReference type="EMBL" id="JARZFX010000010">
    <property type="protein sequence ID" value="MEC5425117.1"/>
    <property type="molecule type" value="Genomic_DNA"/>
</dbReference>
<keyword evidence="1" id="KW-0472">Membrane</keyword>